<proteinExistence type="predicted"/>
<sequence length="375" mass="41201">MYEVRETATHDFLGRGISGIWRRPLPRLAVCFVSALLRTSCAFAFGDQLHHSATTRPADVFCLGKPPRELPEPPHRAPDHLVPCAAWWEAPVKDQPCKEDPILVHEVALSHLGPLFSIRAHAQVWGSTTHDLVGEHDARVAPYIVRQRRTPDGDDDFVDSAPSKGTTATDELATAAIQADGWSLTHALPGFFFLSRPGLPTASEGANWEQDTTGSVARCFVFSSPSYQTWDAAASELEQLTPLARRASMCIQPRLSQTTDLNLQAVVHWGHWSPGTEATLLTWALTLELVTATIPVGLESLARIVQLHSSDHTHSHLDWLVRIQHAQRFLGNQDDKRGDLVRHTVALGYLISVPRTVSADLGMVLEISLAGLSLD</sequence>
<protein>
    <submittedName>
        <fullName evidence="1">Uncharacterized protein</fullName>
    </submittedName>
</protein>
<evidence type="ECO:0000313" key="2">
    <source>
        <dbReference type="Proteomes" id="UP001638806"/>
    </source>
</evidence>
<dbReference type="Proteomes" id="UP001638806">
    <property type="component" value="Unassembled WGS sequence"/>
</dbReference>
<dbReference type="EMBL" id="JBGNUJ010000008">
    <property type="protein sequence ID" value="KAL3956411.1"/>
    <property type="molecule type" value="Genomic_DNA"/>
</dbReference>
<reference evidence="1" key="1">
    <citation type="submission" date="2024-12" db="EMBL/GenBank/DDBJ databases">
        <title>Comparative genomics and development of molecular markers within Purpureocillium lilacinum and among Purpureocillium species.</title>
        <authorList>
            <person name="Yeh Z.-Y."/>
            <person name="Ni N.-T."/>
            <person name="Lo P.-H."/>
            <person name="Mushyakhwo K."/>
            <person name="Lin C.-F."/>
            <person name="Nai Y.-S."/>
        </authorList>
    </citation>
    <scope>NUCLEOTIDE SEQUENCE</scope>
    <source>
        <strain evidence="1">NCHU-NPUST-175</strain>
    </source>
</reference>
<gene>
    <name evidence="1" type="ORF">ACCO45_009257</name>
</gene>
<comment type="caution">
    <text evidence="1">The sequence shown here is derived from an EMBL/GenBank/DDBJ whole genome shotgun (WGS) entry which is preliminary data.</text>
</comment>
<keyword evidence="2" id="KW-1185">Reference proteome</keyword>
<name>A0ACC4DLU0_PURLI</name>
<accession>A0ACC4DLU0</accession>
<organism evidence="1 2">
    <name type="scientific">Purpureocillium lilacinum</name>
    <name type="common">Paecilomyces lilacinus</name>
    <dbReference type="NCBI Taxonomy" id="33203"/>
    <lineage>
        <taxon>Eukaryota</taxon>
        <taxon>Fungi</taxon>
        <taxon>Dikarya</taxon>
        <taxon>Ascomycota</taxon>
        <taxon>Pezizomycotina</taxon>
        <taxon>Sordariomycetes</taxon>
        <taxon>Hypocreomycetidae</taxon>
        <taxon>Hypocreales</taxon>
        <taxon>Ophiocordycipitaceae</taxon>
        <taxon>Purpureocillium</taxon>
    </lineage>
</organism>
<evidence type="ECO:0000313" key="1">
    <source>
        <dbReference type="EMBL" id="KAL3956411.1"/>
    </source>
</evidence>